<dbReference type="PROSITE" id="PS51352">
    <property type="entry name" value="THIOREDOXIN_2"/>
    <property type="match status" value="1"/>
</dbReference>
<dbReference type="Gene3D" id="3.40.30.10">
    <property type="entry name" value="Glutaredoxin"/>
    <property type="match status" value="1"/>
</dbReference>
<name>A0A317CB24_9GAMM</name>
<dbReference type="Pfam" id="PF00578">
    <property type="entry name" value="AhpC-TSA"/>
    <property type="match status" value="1"/>
</dbReference>
<organism evidence="3 4">
    <name type="scientific">Leucothrix arctica</name>
    <dbReference type="NCBI Taxonomy" id="1481894"/>
    <lineage>
        <taxon>Bacteria</taxon>
        <taxon>Pseudomonadati</taxon>
        <taxon>Pseudomonadota</taxon>
        <taxon>Gammaproteobacteria</taxon>
        <taxon>Thiotrichales</taxon>
        <taxon>Thiotrichaceae</taxon>
        <taxon>Leucothrix</taxon>
    </lineage>
</organism>
<dbReference type="CDD" id="cd02969">
    <property type="entry name" value="PRX_like1"/>
    <property type="match status" value="1"/>
</dbReference>
<sequence length="207" mass="21992">MFQQVMKTTLQSLSFAALIAVPAFAFSAAQPGQPAPDFSEVDASGKTQTLADYKGEWLVVEWFNKDCPYVRKHYGSENMQALQKKYTDKGVKWVSVISSAFGRQGHLEADEAIAEAKSNGSALSAAYLLDEDGGMGRAFGAKATPHMFVINPEGVVVYAGAIDDNSSANPAVIAKSTNYVAAALDAGMKGDAIQVASTRAYGCSVKY</sequence>
<feature type="signal peptide" evidence="1">
    <location>
        <begin position="1"/>
        <end position="25"/>
    </location>
</feature>
<evidence type="ECO:0000313" key="4">
    <source>
        <dbReference type="Proteomes" id="UP000245506"/>
    </source>
</evidence>
<accession>A0A317CB24</accession>
<evidence type="ECO:0000259" key="2">
    <source>
        <dbReference type="PROSITE" id="PS51352"/>
    </source>
</evidence>
<dbReference type="EMBL" id="QGKL01000035">
    <property type="protein sequence ID" value="PWQ95341.1"/>
    <property type="molecule type" value="Genomic_DNA"/>
</dbReference>
<dbReference type="GO" id="GO:0016209">
    <property type="term" value="F:antioxidant activity"/>
    <property type="evidence" value="ECO:0007669"/>
    <property type="project" value="InterPro"/>
</dbReference>
<evidence type="ECO:0000313" key="3">
    <source>
        <dbReference type="EMBL" id="PWQ95341.1"/>
    </source>
</evidence>
<dbReference type="GO" id="GO:0016491">
    <property type="term" value="F:oxidoreductase activity"/>
    <property type="evidence" value="ECO:0007669"/>
    <property type="project" value="InterPro"/>
</dbReference>
<dbReference type="InterPro" id="IPR047262">
    <property type="entry name" value="PRX-like1"/>
</dbReference>
<feature type="chain" id="PRO_5016423777" evidence="1">
    <location>
        <begin position="26"/>
        <end position="207"/>
    </location>
</feature>
<keyword evidence="4" id="KW-1185">Reference proteome</keyword>
<dbReference type="InterPro" id="IPR013766">
    <property type="entry name" value="Thioredoxin_domain"/>
</dbReference>
<proteinExistence type="predicted"/>
<gene>
    <name evidence="3" type="ORF">DKT75_13460</name>
</gene>
<dbReference type="PANTHER" id="PTHR43640:SF1">
    <property type="entry name" value="THIOREDOXIN-DEPENDENT PEROXIREDOXIN"/>
    <property type="match status" value="1"/>
</dbReference>
<dbReference type="RefSeq" id="WP_109823953.1">
    <property type="nucleotide sequence ID" value="NZ_QGKL01000035.1"/>
</dbReference>
<evidence type="ECO:0000256" key="1">
    <source>
        <dbReference type="SAM" id="SignalP"/>
    </source>
</evidence>
<dbReference type="Proteomes" id="UP000245506">
    <property type="component" value="Unassembled WGS sequence"/>
</dbReference>
<dbReference type="PANTHER" id="PTHR43640">
    <property type="entry name" value="OS07G0260300 PROTEIN"/>
    <property type="match status" value="1"/>
</dbReference>
<reference evidence="3 4" key="1">
    <citation type="submission" date="2018-05" db="EMBL/GenBank/DDBJ databases">
        <title>Leucothrix arctica sp. nov., isolated from Arctic seawater.</title>
        <authorList>
            <person name="Choi A."/>
            <person name="Baek K."/>
        </authorList>
    </citation>
    <scope>NUCLEOTIDE SEQUENCE [LARGE SCALE GENOMIC DNA]</scope>
    <source>
        <strain evidence="3 4">IMCC9719</strain>
    </source>
</reference>
<dbReference type="AlphaFoldDB" id="A0A317CB24"/>
<dbReference type="InterPro" id="IPR036249">
    <property type="entry name" value="Thioredoxin-like_sf"/>
</dbReference>
<dbReference type="SUPFAM" id="SSF52833">
    <property type="entry name" value="Thioredoxin-like"/>
    <property type="match status" value="1"/>
</dbReference>
<feature type="domain" description="Thioredoxin" evidence="2">
    <location>
        <begin position="29"/>
        <end position="185"/>
    </location>
</feature>
<dbReference type="OrthoDB" id="9781543at2"/>
<keyword evidence="1" id="KW-0732">Signal</keyword>
<comment type="caution">
    <text evidence="3">The sequence shown here is derived from an EMBL/GenBank/DDBJ whole genome shotgun (WGS) entry which is preliminary data.</text>
</comment>
<dbReference type="InterPro" id="IPR000866">
    <property type="entry name" value="AhpC/TSA"/>
</dbReference>
<protein>
    <submittedName>
        <fullName evidence="3">Thioredoxin family protein</fullName>
    </submittedName>
</protein>